<dbReference type="STRING" id="503106.A0A218Z0Y3"/>
<keyword evidence="2" id="KW-1133">Transmembrane helix</keyword>
<dbReference type="AlphaFoldDB" id="A0A218Z0Y3"/>
<keyword evidence="2" id="KW-0472">Membrane</keyword>
<feature type="chain" id="PRO_5012035894" description="Phytocyanin domain-containing protein" evidence="3">
    <location>
        <begin position="24"/>
        <end position="264"/>
    </location>
</feature>
<evidence type="ECO:0008006" key="6">
    <source>
        <dbReference type="Google" id="ProtNLM"/>
    </source>
</evidence>
<dbReference type="InterPro" id="IPR052953">
    <property type="entry name" value="Ser-rich/MCO-related"/>
</dbReference>
<keyword evidence="5" id="KW-1185">Reference proteome</keyword>
<feature type="transmembrane region" description="Helical" evidence="2">
    <location>
        <begin position="245"/>
        <end position="263"/>
    </location>
</feature>
<keyword evidence="3" id="KW-0732">Signal</keyword>
<dbReference type="PANTHER" id="PTHR34883:SF15">
    <property type="entry name" value="EXTRACELLULAR SERINE-RICH PROTEIN"/>
    <property type="match status" value="1"/>
</dbReference>
<comment type="caution">
    <text evidence="4">The sequence shown here is derived from an EMBL/GenBank/DDBJ whole genome shotgun (WGS) entry which is preliminary data.</text>
</comment>
<organism evidence="4 5">
    <name type="scientific">Diplocarpon coronariae</name>
    <dbReference type="NCBI Taxonomy" id="2795749"/>
    <lineage>
        <taxon>Eukaryota</taxon>
        <taxon>Fungi</taxon>
        <taxon>Dikarya</taxon>
        <taxon>Ascomycota</taxon>
        <taxon>Pezizomycotina</taxon>
        <taxon>Leotiomycetes</taxon>
        <taxon>Helotiales</taxon>
        <taxon>Drepanopezizaceae</taxon>
        <taxon>Diplocarpon</taxon>
    </lineage>
</organism>
<name>A0A218Z0Y3_9HELO</name>
<dbReference type="EMBL" id="MZNU01000266">
    <property type="protein sequence ID" value="OWP01608.1"/>
    <property type="molecule type" value="Genomic_DNA"/>
</dbReference>
<sequence>MFSTLVPVTVSVLMLMLAAGSRAAAVDVKVGDGGLTFAPGEIAAGVGDVVVFHFYSGRGAHSVVASTFEAPCVPASADSFYSGTVQGNSAGDKTFSINITSTDPIWIYCAVGQHCQAGMAAVINAPSNSSESLALYKAAAKGVERSSQPGSAQGGVLATGSTPNSAASAASSTPGSPTSMSTLPVSTAGTSVTSTAASNDTRSSGSSGTPTPATTIADSSTPASASTAAASTTKGSGAGKTSTNGWAVLLALGVVLMGTLGLIV</sequence>
<dbReference type="Proteomes" id="UP000242519">
    <property type="component" value="Unassembled WGS sequence"/>
</dbReference>
<dbReference type="Gene3D" id="2.60.40.420">
    <property type="entry name" value="Cupredoxins - blue copper proteins"/>
    <property type="match status" value="1"/>
</dbReference>
<feature type="signal peptide" evidence="3">
    <location>
        <begin position="1"/>
        <end position="23"/>
    </location>
</feature>
<protein>
    <recommendedName>
        <fullName evidence="6">Phytocyanin domain-containing protein</fullName>
    </recommendedName>
</protein>
<dbReference type="SUPFAM" id="SSF49503">
    <property type="entry name" value="Cupredoxins"/>
    <property type="match status" value="1"/>
</dbReference>
<dbReference type="InParanoid" id="A0A218Z0Y3"/>
<dbReference type="OrthoDB" id="2331100at2759"/>
<reference evidence="4 5" key="1">
    <citation type="submission" date="2017-04" db="EMBL/GenBank/DDBJ databases">
        <title>Draft genome sequence of Marssonina coronaria NL1: causal agent of apple blotch.</title>
        <authorList>
            <person name="Cheng Q."/>
        </authorList>
    </citation>
    <scope>NUCLEOTIDE SEQUENCE [LARGE SCALE GENOMIC DNA]</scope>
    <source>
        <strain evidence="4 5">NL1</strain>
    </source>
</reference>
<feature type="compositionally biased region" description="Low complexity" evidence="1">
    <location>
        <begin position="158"/>
        <end position="240"/>
    </location>
</feature>
<dbReference type="PANTHER" id="PTHR34883">
    <property type="entry name" value="SERINE-RICH PROTEIN, PUTATIVE-RELATED-RELATED"/>
    <property type="match status" value="1"/>
</dbReference>
<feature type="region of interest" description="Disordered" evidence="1">
    <location>
        <begin position="145"/>
        <end position="240"/>
    </location>
</feature>
<gene>
    <name evidence="4" type="ORF">B2J93_2124</name>
</gene>
<keyword evidence="2" id="KW-0812">Transmembrane</keyword>
<accession>A0A218Z0Y3</accession>
<evidence type="ECO:0000313" key="4">
    <source>
        <dbReference type="EMBL" id="OWP01608.1"/>
    </source>
</evidence>
<proteinExistence type="predicted"/>
<evidence type="ECO:0000313" key="5">
    <source>
        <dbReference type="Proteomes" id="UP000242519"/>
    </source>
</evidence>
<evidence type="ECO:0000256" key="2">
    <source>
        <dbReference type="SAM" id="Phobius"/>
    </source>
</evidence>
<evidence type="ECO:0000256" key="1">
    <source>
        <dbReference type="SAM" id="MobiDB-lite"/>
    </source>
</evidence>
<dbReference type="InterPro" id="IPR008972">
    <property type="entry name" value="Cupredoxin"/>
</dbReference>
<dbReference type="CDD" id="cd00920">
    <property type="entry name" value="Cupredoxin"/>
    <property type="match status" value="1"/>
</dbReference>
<evidence type="ECO:0000256" key="3">
    <source>
        <dbReference type="SAM" id="SignalP"/>
    </source>
</evidence>